<feature type="region of interest" description="Disordered" evidence="1">
    <location>
        <begin position="153"/>
        <end position="262"/>
    </location>
</feature>
<dbReference type="CDD" id="cd12100">
    <property type="entry name" value="DD_CABYR_SP17"/>
    <property type="match status" value="1"/>
</dbReference>
<dbReference type="Pfam" id="PF02197">
    <property type="entry name" value="RIIa"/>
    <property type="match status" value="1"/>
</dbReference>
<dbReference type="SMART" id="SM00394">
    <property type="entry name" value="RIIa"/>
    <property type="match status" value="1"/>
</dbReference>
<feature type="compositionally biased region" description="Pro residues" evidence="1">
    <location>
        <begin position="228"/>
        <end position="242"/>
    </location>
</feature>
<feature type="non-terminal residue" evidence="3">
    <location>
        <position position="281"/>
    </location>
</feature>
<evidence type="ECO:0000259" key="2">
    <source>
        <dbReference type="SMART" id="SM00394"/>
    </source>
</evidence>
<dbReference type="PANTHER" id="PTHR15494">
    <property type="entry name" value="CALCIUM-BINDING TYROSINE PHOSPHORYLATION-REGULATED PROTEIN"/>
    <property type="match status" value="1"/>
</dbReference>
<feature type="domain" description="RIIa" evidence="2">
    <location>
        <begin position="4"/>
        <end position="41"/>
    </location>
</feature>
<feature type="non-terminal residue" evidence="3">
    <location>
        <position position="1"/>
    </location>
</feature>
<dbReference type="GO" id="GO:0005509">
    <property type="term" value="F:calcium ion binding"/>
    <property type="evidence" value="ECO:0007669"/>
    <property type="project" value="InterPro"/>
</dbReference>
<name>A0A7K6UEJ6_9AVES</name>
<keyword evidence="4" id="KW-1185">Reference proteome</keyword>
<protein>
    <submittedName>
        <fullName evidence="3">CABYR protein</fullName>
    </submittedName>
</protein>
<evidence type="ECO:0000313" key="3">
    <source>
        <dbReference type="EMBL" id="NWX20635.1"/>
    </source>
</evidence>
<dbReference type="InterPro" id="IPR047579">
    <property type="entry name" value="DD_CABYR_SP17"/>
</dbReference>
<sequence length="281" mass="29745">VTPPGLEILLEGMTRAALEKNPDNMIEFFAFYFQELITFRKDNGDEGLGEKTLQHADILLSGEHMRSDKCTDTEEDQLLQELDIQYSSKETQCPSVASSLAESKSRPGSDGASCPASPELVYPPAEPAQLAAHVLGSWCSLYSMRDVATSVQTLHEDSQTSEEEFTPAEDAAEGASAVPAAEASVETLGSQPGVRSQSPIAGELGPSGSQADASTTDVLQASSAPLWEEPPPSSLLPPPPSPTRKDSLEAVPSCNEGEVPSATEVVSQCWDAGLILDSEVP</sequence>
<dbReference type="GO" id="GO:0005737">
    <property type="term" value="C:cytoplasm"/>
    <property type="evidence" value="ECO:0007669"/>
    <property type="project" value="TreeGrafter"/>
</dbReference>
<gene>
    <name evidence="3" type="primary">Cabyr</name>
    <name evidence="3" type="ORF">AEGBEN_R06147</name>
</gene>
<dbReference type="OrthoDB" id="252964at2759"/>
<feature type="compositionally biased region" description="Acidic residues" evidence="1">
    <location>
        <begin position="159"/>
        <end position="172"/>
    </location>
</feature>
<reference evidence="3 4" key="1">
    <citation type="submission" date="2019-09" db="EMBL/GenBank/DDBJ databases">
        <title>Bird 10,000 Genomes (B10K) Project - Family phase.</title>
        <authorList>
            <person name="Zhang G."/>
        </authorList>
    </citation>
    <scope>NUCLEOTIDE SEQUENCE [LARGE SCALE GENOMIC DNA]</scope>
    <source>
        <strain evidence="3">B10K-DU-029-76</strain>
        <tissue evidence="3">Heart</tissue>
    </source>
</reference>
<dbReference type="AlphaFoldDB" id="A0A7K6UEJ6"/>
<feature type="compositionally biased region" description="Polar residues" evidence="1">
    <location>
        <begin position="187"/>
        <end position="199"/>
    </location>
</feature>
<dbReference type="SUPFAM" id="SSF47391">
    <property type="entry name" value="Dimerization-anchoring domain of cAMP-dependent PK regulatory subunit"/>
    <property type="match status" value="1"/>
</dbReference>
<dbReference type="Proteomes" id="UP000559068">
    <property type="component" value="Unassembled WGS sequence"/>
</dbReference>
<evidence type="ECO:0000256" key="1">
    <source>
        <dbReference type="SAM" id="MobiDB-lite"/>
    </source>
</evidence>
<proteinExistence type="predicted"/>
<feature type="compositionally biased region" description="Polar residues" evidence="1">
    <location>
        <begin position="207"/>
        <end position="220"/>
    </location>
</feature>
<dbReference type="InterPro" id="IPR038848">
    <property type="entry name" value="CABYR"/>
</dbReference>
<comment type="caution">
    <text evidence="3">The sequence shown here is derived from an EMBL/GenBank/DDBJ whole genome shotgun (WGS) entry which is preliminary data.</text>
</comment>
<dbReference type="Gene3D" id="1.20.890.10">
    <property type="entry name" value="cAMP-dependent protein kinase regulatory subunit, dimerization-anchoring domain"/>
    <property type="match status" value="1"/>
</dbReference>
<dbReference type="GO" id="GO:0035686">
    <property type="term" value="C:sperm fibrous sheath"/>
    <property type="evidence" value="ECO:0007669"/>
    <property type="project" value="TreeGrafter"/>
</dbReference>
<dbReference type="InterPro" id="IPR003117">
    <property type="entry name" value="cAMP_dep_PK_reg_su_I/II_a/b"/>
</dbReference>
<dbReference type="PANTHER" id="PTHR15494:SF0">
    <property type="entry name" value="CALCIUM-BINDING TYROSINE PHOSPHORYLATION-REGULATED PROTEIN"/>
    <property type="match status" value="1"/>
</dbReference>
<dbReference type="GO" id="GO:0048240">
    <property type="term" value="P:sperm capacitation"/>
    <property type="evidence" value="ECO:0007669"/>
    <property type="project" value="InterPro"/>
</dbReference>
<feature type="compositionally biased region" description="Low complexity" evidence="1">
    <location>
        <begin position="173"/>
        <end position="186"/>
    </location>
</feature>
<evidence type="ECO:0000313" key="4">
    <source>
        <dbReference type="Proteomes" id="UP000559068"/>
    </source>
</evidence>
<feature type="region of interest" description="Disordered" evidence="1">
    <location>
        <begin position="97"/>
        <end position="116"/>
    </location>
</feature>
<dbReference type="EMBL" id="VZRW01009703">
    <property type="protein sequence ID" value="NWX20635.1"/>
    <property type="molecule type" value="Genomic_DNA"/>
</dbReference>
<accession>A0A7K6UEJ6</accession>
<organism evidence="3 4">
    <name type="scientific">Aegotheles bennettii</name>
    <dbReference type="NCBI Taxonomy" id="48278"/>
    <lineage>
        <taxon>Eukaryota</taxon>
        <taxon>Metazoa</taxon>
        <taxon>Chordata</taxon>
        <taxon>Craniata</taxon>
        <taxon>Vertebrata</taxon>
        <taxon>Euteleostomi</taxon>
        <taxon>Archelosauria</taxon>
        <taxon>Archosauria</taxon>
        <taxon>Dinosauria</taxon>
        <taxon>Saurischia</taxon>
        <taxon>Theropoda</taxon>
        <taxon>Coelurosauria</taxon>
        <taxon>Aves</taxon>
        <taxon>Neognathae</taxon>
        <taxon>Neoaves</taxon>
        <taxon>Strisores</taxon>
        <taxon>Caprimulgiformes</taxon>
        <taxon>Aegothelidae</taxon>
        <taxon>Aegotheles</taxon>
    </lineage>
</organism>